<protein>
    <recommendedName>
        <fullName evidence="4 8">Hydroxymethylbilane synthase</fullName>
        <ecNumber evidence="4 8">2.5.1.61</ecNumber>
    </recommendedName>
</protein>
<comment type="caution">
    <text evidence="10">The sequence shown here is derived from an EMBL/GenBank/DDBJ whole genome shotgun (WGS) entry which is preliminary data.</text>
</comment>
<dbReference type="AlphaFoldDB" id="A0A133ZUW5"/>
<dbReference type="STRING" id="467210.HMPREF1866_01046"/>
<dbReference type="SUPFAM" id="SSF53850">
    <property type="entry name" value="Periplasmic binding protein-like II"/>
    <property type="match status" value="1"/>
</dbReference>
<proteinExistence type="inferred from homology"/>
<dbReference type="NCBIfam" id="TIGR00212">
    <property type="entry name" value="hemC"/>
    <property type="match status" value="1"/>
</dbReference>
<dbReference type="EMBL" id="LSDA01000037">
    <property type="protein sequence ID" value="KXB59230.1"/>
    <property type="molecule type" value="Genomic_DNA"/>
</dbReference>
<dbReference type="PANTHER" id="PTHR11557">
    <property type="entry name" value="PORPHOBILINOGEN DEAMINASE"/>
    <property type="match status" value="1"/>
</dbReference>
<dbReference type="Proteomes" id="UP000070394">
    <property type="component" value="Unassembled WGS sequence"/>
</dbReference>
<dbReference type="Pfam" id="PF01379">
    <property type="entry name" value="Porphobil_deam"/>
    <property type="match status" value="1"/>
</dbReference>
<evidence type="ECO:0000256" key="7">
    <source>
        <dbReference type="ARBA" id="ARBA00048169"/>
    </source>
</evidence>
<dbReference type="OrthoDB" id="9810298at2"/>
<dbReference type="PATRIC" id="fig|467210.3.peg.1035"/>
<reference evidence="11" key="1">
    <citation type="submission" date="2016-01" db="EMBL/GenBank/DDBJ databases">
        <authorList>
            <person name="Mitreva M."/>
            <person name="Pepin K.H."/>
            <person name="Mihindukulasuriya K.A."/>
            <person name="Fulton R."/>
            <person name="Fronick C."/>
            <person name="O'Laughlin M."/>
            <person name="Miner T."/>
            <person name="Herter B."/>
            <person name="Rosa B.A."/>
            <person name="Cordes M."/>
            <person name="Tomlinson C."/>
            <person name="Wollam A."/>
            <person name="Palsikar V.B."/>
            <person name="Mardis E.R."/>
            <person name="Wilson R.K."/>
        </authorList>
    </citation>
    <scope>NUCLEOTIDE SEQUENCE [LARGE SCALE GENOMIC DNA]</scope>
    <source>
        <strain evidence="11">DNF00896</strain>
    </source>
</reference>
<evidence type="ECO:0000259" key="9">
    <source>
        <dbReference type="Pfam" id="PF01379"/>
    </source>
</evidence>
<feature type="domain" description="Porphobilinogen deaminase N-terminal" evidence="9">
    <location>
        <begin position="7"/>
        <end position="227"/>
    </location>
</feature>
<keyword evidence="11" id="KW-1185">Reference proteome</keyword>
<evidence type="ECO:0000256" key="8">
    <source>
        <dbReference type="NCBIfam" id="TIGR00212"/>
    </source>
</evidence>
<dbReference type="RefSeq" id="WP_060930911.1">
    <property type="nucleotide sequence ID" value="NZ_KQ959797.1"/>
</dbReference>
<evidence type="ECO:0000256" key="3">
    <source>
        <dbReference type="ARBA" id="ARBA00005638"/>
    </source>
</evidence>
<gene>
    <name evidence="10" type="ORF">HMPREF1866_01046</name>
</gene>
<organism evidence="10 11">
    <name type="scientific">Lachnoanaerobaculum saburreum</name>
    <dbReference type="NCBI Taxonomy" id="467210"/>
    <lineage>
        <taxon>Bacteria</taxon>
        <taxon>Bacillati</taxon>
        <taxon>Bacillota</taxon>
        <taxon>Clostridia</taxon>
        <taxon>Lachnospirales</taxon>
        <taxon>Lachnospiraceae</taxon>
        <taxon>Lachnoanaerobaculum</taxon>
    </lineage>
</organism>
<comment type="function">
    <text evidence="1">Tetrapolymerization of the monopyrrole PBG into the hydroxymethylbilane pre-uroporphyrinogen in several discrete steps.</text>
</comment>
<name>A0A133ZUW5_9FIRM</name>
<dbReference type="EC" id="2.5.1.61" evidence="4 8"/>
<accession>A0A133ZUW5</accession>
<evidence type="ECO:0000256" key="6">
    <source>
        <dbReference type="ARBA" id="ARBA00023244"/>
    </source>
</evidence>
<dbReference type="InterPro" id="IPR022417">
    <property type="entry name" value="Porphobilin_deaminase_N"/>
</dbReference>
<evidence type="ECO:0000256" key="2">
    <source>
        <dbReference type="ARBA" id="ARBA00004735"/>
    </source>
</evidence>
<evidence type="ECO:0000313" key="10">
    <source>
        <dbReference type="EMBL" id="KXB59230.1"/>
    </source>
</evidence>
<dbReference type="GO" id="GO:0004418">
    <property type="term" value="F:hydroxymethylbilane synthase activity"/>
    <property type="evidence" value="ECO:0007669"/>
    <property type="project" value="UniProtKB-UniRule"/>
</dbReference>
<comment type="catalytic activity">
    <reaction evidence="7">
        <text>4 porphobilinogen + H2O = hydroxymethylbilane + 4 NH4(+)</text>
        <dbReference type="Rhea" id="RHEA:13185"/>
        <dbReference type="ChEBI" id="CHEBI:15377"/>
        <dbReference type="ChEBI" id="CHEBI:28938"/>
        <dbReference type="ChEBI" id="CHEBI:57845"/>
        <dbReference type="ChEBI" id="CHEBI:58126"/>
        <dbReference type="EC" id="2.5.1.61"/>
    </reaction>
</comment>
<dbReference type="PIRSF" id="PIRSF001438">
    <property type="entry name" value="4pyrrol_synth_OHMeBilane_synth"/>
    <property type="match status" value="1"/>
</dbReference>
<dbReference type="InterPro" id="IPR000860">
    <property type="entry name" value="HemC"/>
</dbReference>
<evidence type="ECO:0000256" key="1">
    <source>
        <dbReference type="ARBA" id="ARBA00002869"/>
    </source>
</evidence>
<keyword evidence="5" id="KW-0808">Transferase</keyword>
<comment type="pathway">
    <text evidence="2">Porphyrin-containing compound metabolism; protoporphyrin-IX biosynthesis; coproporphyrinogen-III from 5-aminolevulinate: step 2/4.</text>
</comment>
<comment type="similarity">
    <text evidence="3">Belongs to the HMBS family.</text>
</comment>
<dbReference type="PANTHER" id="PTHR11557:SF0">
    <property type="entry name" value="PORPHOBILINOGEN DEAMINASE"/>
    <property type="match status" value="1"/>
</dbReference>
<evidence type="ECO:0000313" key="11">
    <source>
        <dbReference type="Proteomes" id="UP000070394"/>
    </source>
</evidence>
<dbReference type="FunFam" id="3.40.190.10:FF:000086">
    <property type="entry name" value="Probable porphobilinogen deaminase"/>
    <property type="match status" value="1"/>
</dbReference>
<evidence type="ECO:0000256" key="4">
    <source>
        <dbReference type="ARBA" id="ARBA00012655"/>
    </source>
</evidence>
<dbReference type="Gene3D" id="3.40.190.10">
    <property type="entry name" value="Periplasmic binding protein-like II"/>
    <property type="match status" value="2"/>
</dbReference>
<dbReference type="GO" id="GO:0006783">
    <property type="term" value="P:heme biosynthetic process"/>
    <property type="evidence" value="ECO:0007669"/>
    <property type="project" value="TreeGrafter"/>
</dbReference>
<evidence type="ECO:0000256" key="5">
    <source>
        <dbReference type="ARBA" id="ARBA00022679"/>
    </source>
</evidence>
<keyword evidence="6" id="KW-0627">Porphyrin biosynthesis</keyword>
<dbReference type="PRINTS" id="PR00151">
    <property type="entry name" value="PORPHBDMNASE"/>
</dbReference>
<dbReference type="GO" id="GO:0005737">
    <property type="term" value="C:cytoplasm"/>
    <property type="evidence" value="ECO:0007669"/>
    <property type="project" value="UniProtKB-UniRule"/>
</dbReference>
<sequence>MFHKEIIRIGTRKSALALAQTEMVGDAIKNSFPHIKIEYIPMNTLGDKRLDISLQEIGGKGLFTKELEEALINGDIDLAIHSAKDLPLEFDGRLKLMPVLKRGIVKDVLVVKNDCPTDLEIRDLPYGFRIGTSSKRRAEQAMLLNDNIKVVPIRGNVLTRIGKIFSGDTDGVILAKAGLDRLLADKKYAAECEELLGKVNITDIKETDILPAPAQGILCAQYASDDMAEFLKKIQDETCNTLFNAERRYLSVLQADCHTSAGIYIKKNLDDYSINAYFEGEYQSADTKEKELLDTVEKIAIKLKRKDV</sequence>